<evidence type="ECO:0000313" key="1">
    <source>
        <dbReference type="EMBL" id="HIQ90995.1"/>
    </source>
</evidence>
<organism evidence="1 2">
    <name type="scientific">Candidatus Coprosoma intestinipullorum</name>
    <dbReference type="NCBI Taxonomy" id="2840752"/>
    <lineage>
        <taxon>Bacteria</taxon>
        <taxon>Bacillati</taxon>
        <taxon>Bacillota</taxon>
        <taxon>Bacillota incertae sedis</taxon>
        <taxon>Candidatus Coprosoma</taxon>
    </lineage>
</organism>
<protein>
    <submittedName>
        <fullName evidence="1">Uncharacterized protein</fullName>
    </submittedName>
</protein>
<name>A0A9D0ZRL5_9FIRM</name>
<comment type="caution">
    <text evidence="1">The sequence shown here is derived from an EMBL/GenBank/DDBJ whole genome shotgun (WGS) entry which is preliminary data.</text>
</comment>
<proteinExistence type="predicted"/>
<reference evidence="1" key="2">
    <citation type="journal article" date="2021" name="PeerJ">
        <title>Extensive microbial diversity within the chicken gut microbiome revealed by metagenomics and culture.</title>
        <authorList>
            <person name="Gilroy R."/>
            <person name="Ravi A."/>
            <person name="Getino M."/>
            <person name="Pursley I."/>
            <person name="Horton D.L."/>
            <person name="Alikhan N.F."/>
            <person name="Baker D."/>
            <person name="Gharbi K."/>
            <person name="Hall N."/>
            <person name="Watson M."/>
            <person name="Adriaenssens E.M."/>
            <person name="Foster-Nyarko E."/>
            <person name="Jarju S."/>
            <person name="Secka A."/>
            <person name="Antonio M."/>
            <person name="Oren A."/>
            <person name="Chaudhuri R.R."/>
            <person name="La Ragione R."/>
            <person name="Hildebrand F."/>
            <person name="Pallen M.J."/>
        </authorList>
    </citation>
    <scope>NUCLEOTIDE SEQUENCE</scope>
    <source>
        <strain evidence="1">CHK147-3167</strain>
    </source>
</reference>
<gene>
    <name evidence="1" type="ORF">IAB27_05175</name>
</gene>
<dbReference type="EMBL" id="DVFV01000096">
    <property type="protein sequence ID" value="HIQ90995.1"/>
    <property type="molecule type" value="Genomic_DNA"/>
</dbReference>
<dbReference type="Gene3D" id="2.60.120.260">
    <property type="entry name" value="Galactose-binding domain-like"/>
    <property type="match status" value="1"/>
</dbReference>
<dbReference type="AlphaFoldDB" id="A0A9D0ZRL5"/>
<evidence type="ECO:0000313" key="2">
    <source>
        <dbReference type="Proteomes" id="UP000886786"/>
    </source>
</evidence>
<dbReference type="SUPFAM" id="SSF49785">
    <property type="entry name" value="Galactose-binding domain-like"/>
    <property type="match status" value="1"/>
</dbReference>
<dbReference type="InterPro" id="IPR008979">
    <property type="entry name" value="Galactose-bd-like_sf"/>
</dbReference>
<dbReference type="Proteomes" id="UP000886786">
    <property type="component" value="Unassembled WGS sequence"/>
</dbReference>
<reference evidence="1" key="1">
    <citation type="submission" date="2020-10" db="EMBL/GenBank/DDBJ databases">
        <authorList>
            <person name="Gilroy R."/>
        </authorList>
    </citation>
    <scope>NUCLEOTIDE SEQUENCE</scope>
    <source>
        <strain evidence="1">CHK147-3167</strain>
    </source>
</reference>
<sequence length="654" mass="73134">MAYKTSDLYKKRVFSSDPLSNIRIKMNGEEIDYNYLKELKLDDSCFESENFALGSAIIQTVKLTMDNRGFKVKPEDITSVSIDYGQILEDGTTEWIPIGIYDVGKEPDTSAAEYTKFTLYDYMNRLDINYDGSDVVPCTRYELYQDICKKCNVEVGSDSFINGDVQVDVYDNTITARNYIQFLAERAGGYAKIDRNGKLCIHTFSDADVITLTEDEEDLIELEDYDSLKTITGVTYENAVNKWSFGDDTGEVVFLSDENVFVCSEAEVENIYNALNGLHFQSANFKMLVDPAWDTGDIIKFMGKQTFIQKSSWNYNMGFIGNIKTTLNSSKKMSNVQKISTPNKIKRLHALLDEESGKIELLTQKTDGNTSEIANLTMETDNIKTSLTEIDENMTEKLSEVTQTAESIISSIQITGGSNMINNSVRLFGNSLWNDSETGTIFGGYDQSLVGKTVSASKLQLSNANTTTTNDNITNIFIGETYTLSYKASNDENTTLKIRLLGNDTIYEQEISESIELQEYSFTFVADTANLVLEISSTSLVDTGTSLVTDLMLAKGDKTSWEPASGEISSTVMKFYKLGLIIYGAGSNTAVMLGSQGLDIRNYSRNEIGDRITYFDADGTKTKTLECTEIYEQELVNKKITIGSSDFYVRYIKD</sequence>
<accession>A0A9D0ZRL5</accession>